<dbReference type="Pfam" id="PF14019">
    <property type="entry name" value="DUF4235"/>
    <property type="match status" value="1"/>
</dbReference>
<dbReference type="InterPro" id="IPR025329">
    <property type="entry name" value="DUF4235"/>
</dbReference>
<gene>
    <name evidence="1" type="ORF">Poly59_57900</name>
</gene>
<dbReference type="RefSeq" id="WP_246151979.1">
    <property type="nucleotide sequence ID" value="NZ_SJPX01000006.1"/>
</dbReference>
<dbReference type="AlphaFoldDB" id="A0A5C6EFK2"/>
<reference evidence="1 2" key="1">
    <citation type="submission" date="2019-02" db="EMBL/GenBank/DDBJ databases">
        <title>Deep-cultivation of Planctomycetes and their phenomic and genomic characterization uncovers novel biology.</title>
        <authorList>
            <person name="Wiegand S."/>
            <person name="Jogler M."/>
            <person name="Boedeker C."/>
            <person name="Pinto D."/>
            <person name="Vollmers J."/>
            <person name="Rivas-Marin E."/>
            <person name="Kohn T."/>
            <person name="Peeters S.H."/>
            <person name="Heuer A."/>
            <person name="Rast P."/>
            <person name="Oberbeckmann S."/>
            <person name="Bunk B."/>
            <person name="Jeske O."/>
            <person name="Meyerdierks A."/>
            <person name="Storesund J.E."/>
            <person name="Kallscheuer N."/>
            <person name="Luecker S."/>
            <person name="Lage O.M."/>
            <person name="Pohl T."/>
            <person name="Merkel B.J."/>
            <person name="Hornburger P."/>
            <person name="Mueller R.-W."/>
            <person name="Bruemmer F."/>
            <person name="Labrenz M."/>
            <person name="Spormann A.M."/>
            <person name="Op Den Camp H."/>
            <person name="Overmann J."/>
            <person name="Amann R."/>
            <person name="Jetten M.S.M."/>
            <person name="Mascher T."/>
            <person name="Medema M.H."/>
            <person name="Devos D.P."/>
            <person name="Kaster A.-K."/>
            <person name="Ovreas L."/>
            <person name="Rohde M."/>
            <person name="Galperin M.Y."/>
            <person name="Jogler C."/>
        </authorList>
    </citation>
    <scope>NUCLEOTIDE SEQUENCE [LARGE SCALE GENOMIC DNA]</scope>
    <source>
        <strain evidence="1 2">Poly59</strain>
    </source>
</reference>
<sequence length="141" mass="15532">MCLLYVTSLACDLRLCRDTLRKVLTEGKEMIEELSDRYADIRNGRYDSPLRDEPNGTNDGVAPMENMLAFAVAAGTALVARELLKGGWRAALGSEPPRNPASHEVDWRDAMLWGVMSGAIVGAARIASRRATSSAYNRFRN</sequence>
<dbReference type="EMBL" id="SJPX01000006">
    <property type="protein sequence ID" value="TWU46817.1"/>
    <property type="molecule type" value="Genomic_DNA"/>
</dbReference>
<comment type="caution">
    <text evidence="1">The sequence shown here is derived from an EMBL/GenBank/DDBJ whole genome shotgun (WGS) entry which is preliminary data.</text>
</comment>
<accession>A0A5C6EFK2</accession>
<protein>
    <recommendedName>
        <fullName evidence="3">DUF4235 domain-containing protein</fullName>
    </recommendedName>
</protein>
<evidence type="ECO:0000313" key="2">
    <source>
        <dbReference type="Proteomes" id="UP000317977"/>
    </source>
</evidence>
<name>A0A5C6EFK2_9BACT</name>
<proteinExistence type="predicted"/>
<keyword evidence="2" id="KW-1185">Reference proteome</keyword>
<evidence type="ECO:0008006" key="3">
    <source>
        <dbReference type="Google" id="ProtNLM"/>
    </source>
</evidence>
<dbReference type="Proteomes" id="UP000317977">
    <property type="component" value="Unassembled WGS sequence"/>
</dbReference>
<organism evidence="1 2">
    <name type="scientific">Rubripirellula reticaptiva</name>
    <dbReference type="NCBI Taxonomy" id="2528013"/>
    <lineage>
        <taxon>Bacteria</taxon>
        <taxon>Pseudomonadati</taxon>
        <taxon>Planctomycetota</taxon>
        <taxon>Planctomycetia</taxon>
        <taxon>Pirellulales</taxon>
        <taxon>Pirellulaceae</taxon>
        <taxon>Rubripirellula</taxon>
    </lineage>
</organism>
<evidence type="ECO:0000313" key="1">
    <source>
        <dbReference type="EMBL" id="TWU46817.1"/>
    </source>
</evidence>